<dbReference type="InterPro" id="IPR016166">
    <property type="entry name" value="FAD-bd_PCMH"/>
</dbReference>
<keyword evidence="7" id="KW-1185">Reference proteome</keyword>
<dbReference type="InterPro" id="IPR050416">
    <property type="entry name" value="FAD-linked_Oxidoreductase"/>
</dbReference>
<keyword evidence="4" id="KW-0560">Oxidoreductase</keyword>
<comment type="similarity">
    <text evidence="1">Belongs to the oxygen-dependent FAD-linked oxidoreductase family.</text>
</comment>
<dbReference type="EMBL" id="PQXI01000004">
    <property type="protein sequence ID" value="TGO30672.1"/>
    <property type="molecule type" value="Genomic_DNA"/>
</dbReference>
<name>A0A4Z1G5G3_9HELO</name>
<dbReference type="PROSITE" id="PS51387">
    <property type="entry name" value="FAD_PCMH"/>
    <property type="match status" value="1"/>
</dbReference>
<dbReference type="PANTHER" id="PTHR42973:SF54">
    <property type="entry name" value="FAD-BINDING PCMH-TYPE DOMAIN-CONTAINING PROTEIN"/>
    <property type="match status" value="1"/>
</dbReference>
<dbReference type="InterPro" id="IPR016169">
    <property type="entry name" value="FAD-bd_PCMH_sub2"/>
</dbReference>
<evidence type="ECO:0000256" key="3">
    <source>
        <dbReference type="ARBA" id="ARBA00022827"/>
    </source>
</evidence>
<accession>A0A4Z1G5G3</accession>
<evidence type="ECO:0000256" key="4">
    <source>
        <dbReference type="ARBA" id="ARBA00023002"/>
    </source>
</evidence>
<sequence>MHKAQENSPAKNDGLGFNIRDPAWIERGDGWSPTTNNYNYGSQNCGIYRDLGVSNETASVISLKYNNDENVATLLSNTTTEKRSIPELTPLACWTAKLLFGADAEYSTANESLIENNHRTEACRLPAQCIISPKSAEEVSLAMKVISFLQVSFAVRSGGHSPNPYWSDIGFNGILISTTNLDTLTVSSDNSIASIGPGLRWSAVYEALDPYGVSVIGSRIPQLA</sequence>
<dbReference type="Proteomes" id="UP000297910">
    <property type="component" value="Unassembled WGS sequence"/>
</dbReference>
<dbReference type="SUPFAM" id="SSF56176">
    <property type="entry name" value="FAD-binding/transporter-associated domain-like"/>
    <property type="match status" value="1"/>
</dbReference>
<evidence type="ECO:0000256" key="2">
    <source>
        <dbReference type="ARBA" id="ARBA00022630"/>
    </source>
</evidence>
<dbReference type="GO" id="GO:0016491">
    <property type="term" value="F:oxidoreductase activity"/>
    <property type="evidence" value="ECO:0007669"/>
    <property type="project" value="UniProtKB-KW"/>
</dbReference>
<evidence type="ECO:0000256" key="1">
    <source>
        <dbReference type="ARBA" id="ARBA00005466"/>
    </source>
</evidence>
<dbReference type="Pfam" id="PF01565">
    <property type="entry name" value="FAD_binding_4"/>
    <property type="match status" value="1"/>
</dbReference>
<dbReference type="GO" id="GO:0071949">
    <property type="term" value="F:FAD binding"/>
    <property type="evidence" value="ECO:0007669"/>
    <property type="project" value="InterPro"/>
</dbReference>
<organism evidence="6 7">
    <name type="scientific">Botrytis paeoniae</name>
    <dbReference type="NCBI Taxonomy" id="278948"/>
    <lineage>
        <taxon>Eukaryota</taxon>
        <taxon>Fungi</taxon>
        <taxon>Dikarya</taxon>
        <taxon>Ascomycota</taxon>
        <taxon>Pezizomycotina</taxon>
        <taxon>Leotiomycetes</taxon>
        <taxon>Helotiales</taxon>
        <taxon>Sclerotiniaceae</taxon>
        <taxon>Botrytis</taxon>
    </lineage>
</organism>
<evidence type="ECO:0000259" key="5">
    <source>
        <dbReference type="PROSITE" id="PS51387"/>
    </source>
</evidence>
<proteinExistence type="inferred from homology"/>
<gene>
    <name evidence="6" type="ORF">BPAE_0004g01310</name>
</gene>
<dbReference type="Gene3D" id="3.30.465.10">
    <property type="match status" value="1"/>
</dbReference>
<dbReference type="PANTHER" id="PTHR42973">
    <property type="entry name" value="BINDING OXIDOREDUCTASE, PUTATIVE (AFU_ORTHOLOGUE AFUA_1G17690)-RELATED"/>
    <property type="match status" value="1"/>
</dbReference>
<protein>
    <recommendedName>
        <fullName evidence="5">FAD-binding PCMH-type domain-containing protein</fullName>
    </recommendedName>
</protein>
<dbReference type="InterPro" id="IPR036318">
    <property type="entry name" value="FAD-bd_PCMH-like_sf"/>
</dbReference>
<evidence type="ECO:0000313" key="7">
    <source>
        <dbReference type="Proteomes" id="UP000297910"/>
    </source>
</evidence>
<dbReference type="InterPro" id="IPR006094">
    <property type="entry name" value="Oxid_FAD_bind_N"/>
</dbReference>
<dbReference type="AlphaFoldDB" id="A0A4Z1G5G3"/>
<comment type="caution">
    <text evidence="6">The sequence shown here is derived from an EMBL/GenBank/DDBJ whole genome shotgun (WGS) entry which is preliminary data.</text>
</comment>
<reference evidence="6 7" key="1">
    <citation type="submission" date="2017-12" db="EMBL/GenBank/DDBJ databases">
        <title>Comparative genomics of Botrytis spp.</title>
        <authorList>
            <person name="Valero-Jimenez C.A."/>
            <person name="Tapia P."/>
            <person name="Veloso J."/>
            <person name="Silva-Moreno E."/>
            <person name="Staats M."/>
            <person name="Valdes J.H."/>
            <person name="Van Kan J.A.L."/>
        </authorList>
    </citation>
    <scope>NUCLEOTIDE SEQUENCE [LARGE SCALE GENOMIC DNA]</scope>
    <source>
        <strain evidence="6 7">Bp0003</strain>
    </source>
</reference>
<keyword evidence="2" id="KW-0285">Flavoprotein</keyword>
<keyword evidence="3" id="KW-0274">FAD</keyword>
<evidence type="ECO:0000313" key="6">
    <source>
        <dbReference type="EMBL" id="TGO30672.1"/>
    </source>
</evidence>
<feature type="domain" description="FAD-binding PCMH-type" evidence="5">
    <location>
        <begin position="123"/>
        <end position="224"/>
    </location>
</feature>